<sequence length="703" mass="80931">MGLARSNFTYCRMLEFLMLYRTKTLREMEENLLNTNNVRGLHHVKMVALPTSLRRGLVMLLVAMSVIVMFFYWNQTPMKPMSQSQINLVMDKIVKISPPEKTWTYRCIANRCVREHFTNDNAFNHQKRIPFLTCTMTCGATPNIWPNPTVKLVGSSKSLTFQSHNIRLKISTKFYDVERLLEDAFNIFLADLKAMESGSALDVEVQKKNGDPNSNSDKNSEQEIEQITHRNRDCDIQNVDVNVAVSRSDVTFVHLDMDESYNLTIKHGGSSARVQINANSFFGARHALASLQQMIWWDDEDELLHILSTAHIVDKPKFRYRGLMLDTSRHYFSIDSIKRTLVGMAHSKLNRFHWHITDSQSFPFQSKYYPELAKYGAYSSHEIYTPEDVKEIADFARVRGIQVIPEIDAPAHAGNGWDWGPKKGLGELSLCINQQPWNYYCGEPPCGQLNPKNNNTFLILQTLYAELLELIGPTDYFHLGGDEVNLECWAQHFNDTDLRLLWCDFMLQAFDRLKKANKNVIPRNVAVWSSGLTSTSCLSKNNFAVQIWGGSTWQENYDLLLGGFNVVFSHVDAWYLDCGFGSWRSSASEGACAPYKTWQKMYNHRPWEHLHVESTRSKQILGGEACMWTEQVDENTLDTRLWPRVGALAERLWTDPPDFHDIELVPKEVFNRMAIYRNRLIELGLKAEPIFPKYCAQNPDECI</sequence>
<evidence type="ECO:0000313" key="13">
    <source>
        <dbReference type="Proteomes" id="UP001151699"/>
    </source>
</evidence>
<dbReference type="EC" id="3.2.1.52" evidence="3"/>
<keyword evidence="7" id="KW-0326">Glycosidase</keyword>
<keyword evidence="9" id="KW-0812">Transmembrane</keyword>
<evidence type="ECO:0000256" key="5">
    <source>
        <dbReference type="ARBA" id="ARBA00022801"/>
    </source>
</evidence>
<evidence type="ECO:0000256" key="2">
    <source>
        <dbReference type="ARBA" id="ARBA00006285"/>
    </source>
</evidence>
<dbReference type="AlphaFoldDB" id="A0A9Q0MSF3"/>
<dbReference type="GO" id="GO:0030203">
    <property type="term" value="P:glycosaminoglycan metabolic process"/>
    <property type="evidence" value="ECO:0007669"/>
    <property type="project" value="TreeGrafter"/>
</dbReference>
<feature type="active site" description="Proton donor" evidence="8">
    <location>
        <position position="483"/>
    </location>
</feature>
<dbReference type="OrthoDB" id="428480at2759"/>
<dbReference type="Proteomes" id="UP001151699">
    <property type="component" value="Chromosome C"/>
</dbReference>
<dbReference type="Gene3D" id="3.20.20.80">
    <property type="entry name" value="Glycosidases"/>
    <property type="match status" value="1"/>
</dbReference>
<evidence type="ECO:0000256" key="4">
    <source>
        <dbReference type="ARBA" id="ARBA00022729"/>
    </source>
</evidence>
<dbReference type="InterPro" id="IPR025705">
    <property type="entry name" value="Beta_hexosaminidase_sua/sub"/>
</dbReference>
<dbReference type="InterPro" id="IPR029019">
    <property type="entry name" value="HEX_eukaryotic_N"/>
</dbReference>
<gene>
    <name evidence="12" type="primary">fdl</name>
    <name evidence="12" type="ORF">Bhyg_14797</name>
</gene>
<evidence type="ECO:0000259" key="11">
    <source>
        <dbReference type="Pfam" id="PF14845"/>
    </source>
</evidence>
<evidence type="ECO:0000259" key="10">
    <source>
        <dbReference type="Pfam" id="PF00728"/>
    </source>
</evidence>
<dbReference type="CDD" id="cd06562">
    <property type="entry name" value="GH20_HexA_HexB-like"/>
    <property type="match status" value="1"/>
</dbReference>
<dbReference type="GO" id="GO:0005886">
    <property type="term" value="C:plasma membrane"/>
    <property type="evidence" value="ECO:0007669"/>
    <property type="project" value="TreeGrafter"/>
</dbReference>
<evidence type="ECO:0000256" key="9">
    <source>
        <dbReference type="SAM" id="Phobius"/>
    </source>
</evidence>
<name>A0A9Q0MSF3_9DIPT</name>
<dbReference type="PANTHER" id="PTHR22600:SF3">
    <property type="entry name" value="BETA-HEXOSAMINIDASE FDL-RELATED"/>
    <property type="match status" value="1"/>
</dbReference>
<proteinExistence type="inferred from homology"/>
<dbReference type="FunFam" id="3.20.20.80:FF:000063">
    <property type="entry name" value="Beta-hexosaminidase"/>
    <property type="match status" value="1"/>
</dbReference>
<reference evidence="12" key="1">
    <citation type="submission" date="2022-07" db="EMBL/GenBank/DDBJ databases">
        <authorList>
            <person name="Trinca V."/>
            <person name="Uliana J.V.C."/>
            <person name="Torres T.T."/>
            <person name="Ward R.J."/>
            <person name="Monesi N."/>
        </authorList>
    </citation>
    <scope>NUCLEOTIDE SEQUENCE</scope>
    <source>
        <strain evidence="12">HSMRA1968</strain>
        <tissue evidence="12">Whole embryos</tissue>
    </source>
</reference>
<comment type="catalytic activity">
    <reaction evidence="1">
        <text>Hydrolysis of terminal non-reducing N-acetyl-D-hexosamine residues in N-acetyl-beta-D-hexosaminides.</text>
        <dbReference type="EC" id="3.2.1.52"/>
    </reaction>
</comment>
<dbReference type="Gene3D" id="3.30.379.10">
    <property type="entry name" value="Chitobiase/beta-hexosaminidase domain 2-like"/>
    <property type="match status" value="1"/>
</dbReference>
<keyword evidence="4" id="KW-0732">Signal</keyword>
<comment type="similarity">
    <text evidence="2">Belongs to the glycosyl hydrolase 20 family.</text>
</comment>
<evidence type="ECO:0000256" key="6">
    <source>
        <dbReference type="ARBA" id="ARBA00023180"/>
    </source>
</evidence>
<dbReference type="PANTHER" id="PTHR22600">
    <property type="entry name" value="BETA-HEXOSAMINIDASE"/>
    <property type="match status" value="1"/>
</dbReference>
<dbReference type="PIRSF" id="PIRSF001093">
    <property type="entry name" value="B-hxosamndse_ab_euk"/>
    <property type="match status" value="1"/>
</dbReference>
<evidence type="ECO:0000256" key="1">
    <source>
        <dbReference type="ARBA" id="ARBA00001231"/>
    </source>
</evidence>
<accession>A0A9Q0MSF3</accession>
<organism evidence="12 13">
    <name type="scientific">Pseudolycoriella hygida</name>
    <dbReference type="NCBI Taxonomy" id="35572"/>
    <lineage>
        <taxon>Eukaryota</taxon>
        <taxon>Metazoa</taxon>
        <taxon>Ecdysozoa</taxon>
        <taxon>Arthropoda</taxon>
        <taxon>Hexapoda</taxon>
        <taxon>Insecta</taxon>
        <taxon>Pterygota</taxon>
        <taxon>Neoptera</taxon>
        <taxon>Endopterygota</taxon>
        <taxon>Diptera</taxon>
        <taxon>Nematocera</taxon>
        <taxon>Sciaroidea</taxon>
        <taxon>Sciaridae</taxon>
        <taxon>Pseudolycoriella</taxon>
    </lineage>
</organism>
<evidence type="ECO:0000313" key="12">
    <source>
        <dbReference type="EMBL" id="KAJ6636209.1"/>
    </source>
</evidence>
<dbReference type="Pfam" id="PF14845">
    <property type="entry name" value="Glycohydro_20b2"/>
    <property type="match status" value="1"/>
</dbReference>
<evidence type="ECO:0000256" key="7">
    <source>
        <dbReference type="ARBA" id="ARBA00023295"/>
    </source>
</evidence>
<dbReference type="InterPro" id="IPR015883">
    <property type="entry name" value="Glyco_hydro_20_cat"/>
</dbReference>
<evidence type="ECO:0000256" key="3">
    <source>
        <dbReference type="ARBA" id="ARBA00012663"/>
    </source>
</evidence>
<feature type="domain" description="Glycoside hydrolase family 20 catalytic" evidence="10">
    <location>
        <begin position="318"/>
        <end position="655"/>
    </location>
</feature>
<protein>
    <recommendedName>
        <fullName evidence="3">beta-N-acetylhexosaminidase</fullName>
        <ecNumber evidence="3">3.2.1.52</ecNumber>
    </recommendedName>
</protein>
<dbReference type="PRINTS" id="PR00738">
    <property type="entry name" value="GLHYDRLASE20"/>
</dbReference>
<dbReference type="EMBL" id="WJQU01000004">
    <property type="protein sequence ID" value="KAJ6636209.1"/>
    <property type="molecule type" value="Genomic_DNA"/>
</dbReference>
<keyword evidence="9" id="KW-1133">Transmembrane helix</keyword>
<feature type="domain" description="Beta-hexosaminidase eukaryotic type N-terminal" evidence="11">
    <location>
        <begin position="144"/>
        <end position="294"/>
    </location>
</feature>
<keyword evidence="9" id="KW-0472">Membrane</keyword>
<keyword evidence="5" id="KW-0378">Hydrolase</keyword>
<dbReference type="GO" id="GO:0005975">
    <property type="term" value="P:carbohydrate metabolic process"/>
    <property type="evidence" value="ECO:0007669"/>
    <property type="project" value="InterPro"/>
</dbReference>
<dbReference type="Pfam" id="PF00728">
    <property type="entry name" value="Glyco_hydro_20"/>
    <property type="match status" value="1"/>
</dbReference>
<keyword evidence="6" id="KW-0325">Glycoprotein</keyword>
<dbReference type="InterPro" id="IPR017853">
    <property type="entry name" value="GH"/>
</dbReference>
<keyword evidence="13" id="KW-1185">Reference proteome</keyword>
<dbReference type="SUPFAM" id="SSF55545">
    <property type="entry name" value="beta-N-acetylhexosaminidase-like domain"/>
    <property type="match status" value="1"/>
</dbReference>
<feature type="transmembrane region" description="Helical" evidence="9">
    <location>
        <begin position="56"/>
        <end position="73"/>
    </location>
</feature>
<dbReference type="GO" id="GO:0016231">
    <property type="term" value="F:beta-N-acetylglucosaminidase activity"/>
    <property type="evidence" value="ECO:0007669"/>
    <property type="project" value="TreeGrafter"/>
</dbReference>
<dbReference type="InterPro" id="IPR029018">
    <property type="entry name" value="Hex-like_dom2"/>
</dbReference>
<evidence type="ECO:0000256" key="8">
    <source>
        <dbReference type="PIRSR" id="PIRSR001093-1"/>
    </source>
</evidence>
<dbReference type="SUPFAM" id="SSF51445">
    <property type="entry name" value="(Trans)glycosidases"/>
    <property type="match status" value="1"/>
</dbReference>
<comment type="caution">
    <text evidence="12">The sequence shown here is derived from an EMBL/GenBank/DDBJ whole genome shotgun (WGS) entry which is preliminary data.</text>
</comment>